<dbReference type="STRING" id="1797715.A3D81_02710"/>
<evidence type="ECO:0000256" key="2">
    <source>
        <dbReference type="ARBA" id="ARBA00022475"/>
    </source>
</evidence>
<comment type="similarity">
    <text evidence="7">Belongs to the glycosyltransferase 87 family.</text>
</comment>
<accession>A0A1F5GJD3</accession>
<feature type="transmembrane region" description="Helical" evidence="8">
    <location>
        <begin position="384"/>
        <end position="403"/>
    </location>
</feature>
<comment type="caution">
    <text evidence="9">The sequence shown here is derived from an EMBL/GenBank/DDBJ whole genome shotgun (WGS) entry which is preliminary data.</text>
</comment>
<gene>
    <name evidence="9" type="ORF">A3D81_02710</name>
</gene>
<evidence type="ECO:0000256" key="6">
    <source>
        <dbReference type="ARBA" id="ARBA00023136"/>
    </source>
</evidence>
<feature type="transmembrane region" description="Helical" evidence="8">
    <location>
        <begin position="193"/>
        <end position="217"/>
    </location>
</feature>
<keyword evidence="3" id="KW-0808">Transferase</keyword>
<dbReference type="GO" id="GO:0005886">
    <property type="term" value="C:plasma membrane"/>
    <property type="evidence" value="ECO:0007669"/>
    <property type="project" value="UniProtKB-SubCell"/>
</dbReference>
<evidence type="ECO:0000256" key="3">
    <source>
        <dbReference type="ARBA" id="ARBA00022679"/>
    </source>
</evidence>
<feature type="transmembrane region" description="Helical" evidence="8">
    <location>
        <begin position="89"/>
        <end position="109"/>
    </location>
</feature>
<sequence length="413" mass="48121">MFLNSFKYFWFLIAITTLVLFFLITLAYNPSWRYHLDVDVWGFYYPRTLHFFENLSFAGIGENEYFPGAMFFFLIPGLALLIDSNNAQTYLAGLITVNILIVILLLYIYRRHNPLSPFIFLAILLFAGPIFFFRHDLYVSLVVILSLLLWKLHKRNLAALVLGIAASIKIYPLLILPYLLILSLKNFNIRKSIEILVMFVSGAFLIFGLYLLLGSSLSEILDTIQLNSLKPVHVESLWGNFLTIFSKVVSGEWALGKGEHGIFGIDPRYIYLPLTFFNYFWIVPLSIFYVVLYKKVDKNGELKIEAVFLIVLLFIIFSKILTGQYIFWILTLLPLFRYRQKLKTSFIMAFVVILAIVFLTQYIYPLHYNELLGIFYTSQDQAEYFLILLTRNIFLVTLFLLGWKLAFDKVRNS</sequence>
<evidence type="ECO:0000256" key="7">
    <source>
        <dbReference type="ARBA" id="ARBA00024033"/>
    </source>
</evidence>
<dbReference type="AlphaFoldDB" id="A0A1F5GJD3"/>
<evidence type="ECO:0000256" key="5">
    <source>
        <dbReference type="ARBA" id="ARBA00022989"/>
    </source>
</evidence>
<keyword evidence="4 8" id="KW-0812">Transmembrane</keyword>
<name>A0A1F5GJD3_9BACT</name>
<feature type="transmembrane region" description="Helical" evidence="8">
    <location>
        <begin position="345"/>
        <end position="364"/>
    </location>
</feature>
<reference evidence="9 10" key="1">
    <citation type="journal article" date="2016" name="Nat. Commun.">
        <title>Thousands of microbial genomes shed light on interconnected biogeochemical processes in an aquifer system.</title>
        <authorList>
            <person name="Anantharaman K."/>
            <person name="Brown C.T."/>
            <person name="Hug L.A."/>
            <person name="Sharon I."/>
            <person name="Castelle C.J."/>
            <person name="Probst A.J."/>
            <person name="Thomas B.C."/>
            <person name="Singh A."/>
            <person name="Wilkins M.J."/>
            <person name="Karaoz U."/>
            <person name="Brodie E.L."/>
            <person name="Williams K.H."/>
            <person name="Hubbard S.S."/>
            <person name="Banfield J.F."/>
        </authorList>
    </citation>
    <scope>NUCLEOTIDE SEQUENCE [LARGE SCALE GENOMIC DNA]</scope>
</reference>
<comment type="subcellular location">
    <subcellularLocation>
        <location evidence="1">Cell membrane</location>
        <topology evidence="1">Multi-pass membrane protein</topology>
    </subcellularLocation>
</comment>
<evidence type="ECO:0008006" key="11">
    <source>
        <dbReference type="Google" id="ProtNLM"/>
    </source>
</evidence>
<evidence type="ECO:0000313" key="10">
    <source>
        <dbReference type="Proteomes" id="UP000178492"/>
    </source>
</evidence>
<organism evidence="9 10">
    <name type="scientific">Candidatus Curtissbacteria bacterium RIFCSPHIGHO2_02_FULL_40_17</name>
    <dbReference type="NCBI Taxonomy" id="1797715"/>
    <lineage>
        <taxon>Bacteria</taxon>
        <taxon>Candidatus Curtissiibacteriota</taxon>
    </lineage>
</organism>
<protein>
    <recommendedName>
        <fullName evidence="11">Glycosyltransferase RgtA/B/C/D-like domain-containing protein</fullName>
    </recommendedName>
</protein>
<feature type="transmembrane region" description="Helical" evidence="8">
    <location>
        <begin position="306"/>
        <end position="333"/>
    </location>
</feature>
<feature type="transmembrane region" description="Helical" evidence="8">
    <location>
        <begin position="9"/>
        <end position="28"/>
    </location>
</feature>
<evidence type="ECO:0000256" key="8">
    <source>
        <dbReference type="SAM" id="Phobius"/>
    </source>
</evidence>
<evidence type="ECO:0000256" key="4">
    <source>
        <dbReference type="ARBA" id="ARBA00022692"/>
    </source>
</evidence>
<dbReference type="Proteomes" id="UP000178492">
    <property type="component" value="Unassembled WGS sequence"/>
</dbReference>
<keyword evidence="2" id="KW-1003">Cell membrane</keyword>
<keyword evidence="5 8" id="KW-1133">Transmembrane helix</keyword>
<dbReference type="Pfam" id="PF09594">
    <property type="entry name" value="GT87"/>
    <property type="match status" value="1"/>
</dbReference>
<keyword evidence="6 8" id="KW-0472">Membrane</keyword>
<proteinExistence type="inferred from homology"/>
<feature type="transmembrane region" description="Helical" evidence="8">
    <location>
        <begin position="276"/>
        <end position="294"/>
    </location>
</feature>
<feature type="transmembrane region" description="Helical" evidence="8">
    <location>
        <begin position="159"/>
        <end position="181"/>
    </location>
</feature>
<evidence type="ECO:0000256" key="1">
    <source>
        <dbReference type="ARBA" id="ARBA00004651"/>
    </source>
</evidence>
<evidence type="ECO:0000313" key="9">
    <source>
        <dbReference type="EMBL" id="OGD91986.1"/>
    </source>
</evidence>
<dbReference type="EMBL" id="MFBE01000006">
    <property type="protein sequence ID" value="OGD91986.1"/>
    <property type="molecule type" value="Genomic_DNA"/>
</dbReference>
<feature type="transmembrane region" description="Helical" evidence="8">
    <location>
        <begin position="65"/>
        <end position="82"/>
    </location>
</feature>
<dbReference type="InterPro" id="IPR018584">
    <property type="entry name" value="GT87"/>
</dbReference>
<dbReference type="GO" id="GO:0016758">
    <property type="term" value="F:hexosyltransferase activity"/>
    <property type="evidence" value="ECO:0007669"/>
    <property type="project" value="InterPro"/>
</dbReference>